<dbReference type="Proteomes" id="UP000268350">
    <property type="component" value="Unassembled WGS sequence"/>
</dbReference>
<name>A0A3B0JBR0_DROGU</name>
<dbReference type="OrthoDB" id="382863at2759"/>
<evidence type="ECO:0000313" key="1">
    <source>
        <dbReference type="EMBL" id="SPP79784.1"/>
    </source>
</evidence>
<gene>
    <name evidence="1" type="ORF">DGUA_6G012688</name>
</gene>
<dbReference type="OMA" id="HEEVTPF"/>
<accession>A0A3B0JBR0</accession>
<proteinExistence type="predicted"/>
<protein>
    <submittedName>
        <fullName evidence="1">Uncharacterized protein</fullName>
    </submittedName>
</protein>
<sequence length="306" mass="35097">MDDFGCYDYKQPLSTNVPDMRTSTYRGHRHITDLRMGNKLNAKICSSNNYVRDPLLHDKQATEYGANYEWQASFQRLLYTPNLSFFSSLKFGDPNILRNPSLNMKSQYMKPFEQGHLRFIKRKIKPISSVTQDAFVEKTLPVDVVPIRNAMPTPVEATKLIIDRSKIGFSKYTDPSATTYNLAYVRYPPNELLGGIAAHDNVTFWNWSEQCKPSQKVARYPDATMCDDYPAKDCPKRRCEFQNTTKSVPHAGMSTEVRENYTDPQCRSMEFNVEVKPLMVYEAITPFAKKSENAIYGSGEPVVKYV</sequence>
<evidence type="ECO:0000313" key="2">
    <source>
        <dbReference type="Proteomes" id="UP000268350"/>
    </source>
</evidence>
<keyword evidence="2" id="KW-1185">Reference proteome</keyword>
<dbReference type="STRING" id="7266.A0A3B0JBR0"/>
<dbReference type="AlphaFoldDB" id="A0A3B0JBR0"/>
<dbReference type="EMBL" id="OUUW01000004">
    <property type="protein sequence ID" value="SPP79784.1"/>
    <property type="molecule type" value="Genomic_DNA"/>
</dbReference>
<organism evidence="1 2">
    <name type="scientific">Drosophila guanche</name>
    <name type="common">Fruit fly</name>
    <dbReference type="NCBI Taxonomy" id="7266"/>
    <lineage>
        <taxon>Eukaryota</taxon>
        <taxon>Metazoa</taxon>
        <taxon>Ecdysozoa</taxon>
        <taxon>Arthropoda</taxon>
        <taxon>Hexapoda</taxon>
        <taxon>Insecta</taxon>
        <taxon>Pterygota</taxon>
        <taxon>Neoptera</taxon>
        <taxon>Endopterygota</taxon>
        <taxon>Diptera</taxon>
        <taxon>Brachycera</taxon>
        <taxon>Muscomorpha</taxon>
        <taxon>Ephydroidea</taxon>
        <taxon>Drosophilidae</taxon>
        <taxon>Drosophila</taxon>
        <taxon>Sophophora</taxon>
    </lineage>
</organism>
<reference evidence="2" key="1">
    <citation type="submission" date="2018-01" db="EMBL/GenBank/DDBJ databases">
        <authorList>
            <person name="Alioto T."/>
            <person name="Alioto T."/>
        </authorList>
    </citation>
    <scope>NUCLEOTIDE SEQUENCE [LARGE SCALE GENOMIC DNA]</scope>
</reference>